<keyword evidence="3" id="KW-0808">Transferase</keyword>
<dbReference type="GO" id="GO:0019136">
    <property type="term" value="F:deoxynucleoside kinase activity"/>
    <property type="evidence" value="ECO:0007669"/>
    <property type="project" value="TreeGrafter"/>
</dbReference>
<feature type="compositionally biased region" description="Low complexity" evidence="1">
    <location>
        <begin position="97"/>
        <end position="106"/>
    </location>
</feature>
<evidence type="ECO:0000259" key="2">
    <source>
        <dbReference type="Pfam" id="PF01712"/>
    </source>
</evidence>
<dbReference type="CDD" id="cd01673">
    <property type="entry name" value="dNK"/>
    <property type="match status" value="1"/>
</dbReference>
<keyword evidence="4" id="KW-1185">Reference proteome</keyword>
<organism evidence="3 4">
    <name type="scientific">Micractinium conductrix</name>
    <dbReference type="NCBI Taxonomy" id="554055"/>
    <lineage>
        <taxon>Eukaryota</taxon>
        <taxon>Viridiplantae</taxon>
        <taxon>Chlorophyta</taxon>
        <taxon>core chlorophytes</taxon>
        <taxon>Trebouxiophyceae</taxon>
        <taxon>Chlorellales</taxon>
        <taxon>Chlorellaceae</taxon>
        <taxon>Chlorella clade</taxon>
        <taxon>Micractinium</taxon>
    </lineage>
</organism>
<dbReference type="PANTHER" id="PTHR10513:SF35">
    <property type="entry name" value="DEOXYADENOSINE KINASE"/>
    <property type="match status" value="1"/>
</dbReference>
<feature type="compositionally biased region" description="Low complexity" evidence="1">
    <location>
        <begin position="71"/>
        <end position="83"/>
    </location>
</feature>
<proteinExistence type="predicted"/>
<dbReference type="InterPro" id="IPR027417">
    <property type="entry name" value="P-loop_NTPase"/>
</dbReference>
<feature type="compositionally biased region" description="Gly residues" evidence="1">
    <location>
        <begin position="84"/>
        <end position="96"/>
    </location>
</feature>
<gene>
    <name evidence="3" type="ORF">C2E20_3047</name>
</gene>
<dbReference type="EMBL" id="LHPF02000006">
    <property type="protein sequence ID" value="PSC73614.1"/>
    <property type="molecule type" value="Genomic_DNA"/>
</dbReference>
<comment type="caution">
    <text evidence="3">The sequence shown here is derived from an EMBL/GenBank/DDBJ whole genome shotgun (WGS) entry which is preliminary data.</text>
</comment>
<dbReference type="Pfam" id="PF01712">
    <property type="entry name" value="dNK"/>
    <property type="match status" value="1"/>
</dbReference>
<dbReference type="AlphaFoldDB" id="A0A2P6VHP9"/>
<feature type="domain" description="Deoxynucleoside kinase" evidence="2">
    <location>
        <begin position="194"/>
        <end position="384"/>
    </location>
</feature>
<evidence type="ECO:0000313" key="4">
    <source>
        <dbReference type="Proteomes" id="UP000239649"/>
    </source>
</evidence>
<dbReference type="InterPro" id="IPR050566">
    <property type="entry name" value="Deoxyribonucleoside_kinase"/>
</dbReference>
<dbReference type="STRING" id="554055.A0A2P6VHP9"/>
<name>A0A2P6VHP9_9CHLO</name>
<feature type="region of interest" description="Disordered" evidence="1">
    <location>
        <begin position="18"/>
        <end position="113"/>
    </location>
</feature>
<evidence type="ECO:0000256" key="1">
    <source>
        <dbReference type="SAM" id="MobiDB-lite"/>
    </source>
</evidence>
<accession>A0A2P6VHP9</accession>
<dbReference type="OrthoDB" id="567086at2759"/>
<sequence length="582" mass="63573">MLPVCAPWAQAQLGMGSVPVRPASSSAAGAAASPARSHAPLLQTVAEREARRKHHQRLSRSCASAGDDILPSSSPACSSSATSSGGGGGGGGGGTRARGTTAAPPSSDLRSLRGVGPANEELLRQRSIHKLDDLADLYRRECGSDPGVLAKFLLSEVGIRRQHSDMIASALQHWAEQHAAESEAAAAGPAHVTLAVEGNISAGKSTFLKVLSHEQTALNGMLQVVQEPVSQWQSVECRDRNGALRRQNVLAKFYENPERYAYSFQHYVLISRMEQDRRTRDAKVPLRVLERSIFSDRQVFVRAMHKSGTMEDFEVSVYNQIFDEQIHADIGLVPDGFVYLRASPGTCMQRLKKRSRSEEVSISSDYLEMLHANHEDWLQHGRNLSEVHRESGGGLPNMSVLSPAPPGAAARFESEAPPREARTDWKVELINNVPDTIKDQVLLLTGEADLPQLKNRLALVMDHDRDVDMHNDAGAREEYAAKIKAFYSFVQDWKRREEEEMVRNGQLPQSQLEAIAKDAANLAVNAALRRRQLYGDSFLSSNGAWQQTSGGSRQPRPSTVTQCPVCGAEHKIGDPCSGGVSR</sequence>
<feature type="compositionally biased region" description="Low complexity" evidence="1">
    <location>
        <begin position="18"/>
        <end position="40"/>
    </location>
</feature>
<feature type="compositionally biased region" description="Basic and acidic residues" evidence="1">
    <location>
        <begin position="412"/>
        <end position="421"/>
    </location>
</feature>
<dbReference type="SUPFAM" id="SSF52540">
    <property type="entry name" value="P-loop containing nucleoside triphosphate hydrolases"/>
    <property type="match status" value="1"/>
</dbReference>
<protein>
    <submittedName>
        <fullName evidence="3">Deoxycytidine kinase</fullName>
    </submittedName>
</protein>
<reference evidence="3 4" key="1">
    <citation type="journal article" date="2018" name="Plant J.">
        <title>Genome sequences of Chlorella sorokiniana UTEX 1602 and Micractinium conductrix SAG 241.80: implications to maltose excretion by a green alga.</title>
        <authorList>
            <person name="Arriola M.B."/>
            <person name="Velmurugan N."/>
            <person name="Zhang Y."/>
            <person name="Plunkett M.H."/>
            <person name="Hondzo H."/>
            <person name="Barney B.M."/>
        </authorList>
    </citation>
    <scope>NUCLEOTIDE SEQUENCE [LARGE SCALE GENOMIC DNA]</scope>
    <source>
        <strain evidence="3 4">SAG 241.80</strain>
    </source>
</reference>
<dbReference type="Proteomes" id="UP000239649">
    <property type="component" value="Unassembled WGS sequence"/>
</dbReference>
<dbReference type="GO" id="GO:0005737">
    <property type="term" value="C:cytoplasm"/>
    <property type="evidence" value="ECO:0007669"/>
    <property type="project" value="TreeGrafter"/>
</dbReference>
<keyword evidence="3" id="KW-0418">Kinase</keyword>
<dbReference type="PANTHER" id="PTHR10513">
    <property type="entry name" value="DEOXYNUCLEOSIDE KINASE"/>
    <property type="match status" value="1"/>
</dbReference>
<dbReference type="InterPro" id="IPR031314">
    <property type="entry name" value="DNK_dom"/>
</dbReference>
<evidence type="ECO:0000313" key="3">
    <source>
        <dbReference type="EMBL" id="PSC73614.1"/>
    </source>
</evidence>
<feature type="region of interest" description="Disordered" evidence="1">
    <location>
        <begin position="388"/>
        <end position="421"/>
    </location>
</feature>
<dbReference type="Gene3D" id="3.40.50.300">
    <property type="entry name" value="P-loop containing nucleotide triphosphate hydrolases"/>
    <property type="match status" value="1"/>
</dbReference>